<organism evidence="1 2">
    <name type="scientific">Candidatus Sungbacteria bacterium RIFCSPHIGHO2_01_FULL_47_32</name>
    <dbReference type="NCBI Taxonomy" id="1802264"/>
    <lineage>
        <taxon>Bacteria</taxon>
        <taxon>Candidatus Sungiibacteriota</taxon>
    </lineage>
</organism>
<dbReference type="Proteomes" id="UP000177152">
    <property type="component" value="Unassembled WGS sequence"/>
</dbReference>
<proteinExistence type="predicted"/>
<reference evidence="1 2" key="1">
    <citation type="journal article" date="2016" name="Nat. Commun.">
        <title>Thousands of microbial genomes shed light on interconnected biogeochemical processes in an aquifer system.</title>
        <authorList>
            <person name="Anantharaman K."/>
            <person name="Brown C.T."/>
            <person name="Hug L.A."/>
            <person name="Sharon I."/>
            <person name="Castelle C.J."/>
            <person name="Probst A.J."/>
            <person name="Thomas B.C."/>
            <person name="Singh A."/>
            <person name="Wilkins M.J."/>
            <person name="Karaoz U."/>
            <person name="Brodie E.L."/>
            <person name="Williams K.H."/>
            <person name="Hubbard S.S."/>
            <person name="Banfield J.F."/>
        </authorList>
    </citation>
    <scope>NUCLEOTIDE SEQUENCE [LARGE SCALE GENOMIC DNA]</scope>
</reference>
<evidence type="ECO:0000313" key="1">
    <source>
        <dbReference type="EMBL" id="OGZ95323.1"/>
    </source>
</evidence>
<accession>A0A1G2K7Z2</accession>
<sequence length="100" mass="11386">MKEGFVSFVARKKSGQPSFDEYQTMDHAVRIQARQEFVKEFADEVGKLVPEANIDFLNWLSGAVYFSLPENQAEENASKIAEYIKCEVRKESPAPVKVIE</sequence>
<evidence type="ECO:0000313" key="2">
    <source>
        <dbReference type="Proteomes" id="UP000177152"/>
    </source>
</evidence>
<name>A0A1G2K7Z2_9BACT</name>
<comment type="caution">
    <text evidence="1">The sequence shown here is derived from an EMBL/GenBank/DDBJ whole genome shotgun (WGS) entry which is preliminary data.</text>
</comment>
<gene>
    <name evidence="1" type="ORF">A2633_03020</name>
</gene>
<dbReference type="AlphaFoldDB" id="A0A1G2K7Z2"/>
<dbReference type="EMBL" id="MHQC01000012">
    <property type="protein sequence ID" value="OGZ95323.1"/>
    <property type="molecule type" value="Genomic_DNA"/>
</dbReference>
<protein>
    <submittedName>
        <fullName evidence="1">Uncharacterized protein</fullName>
    </submittedName>
</protein>